<gene>
    <name evidence="1" type="ORF">PKOR_02580</name>
</gene>
<dbReference type="RefSeq" id="WP_046308977.1">
    <property type="nucleotide sequence ID" value="NZ_CBCSCY010000007.1"/>
</dbReference>
<reference evidence="1 2" key="1">
    <citation type="journal article" date="2015" name="Sci. Rep.">
        <title>Unraveling adaptation of Pontibacter korlensis to radiation and infertility in desert through complete genome and comparative transcriptomic analysis.</title>
        <authorList>
            <person name="Dai J."/>
            <person name="Dai W."/>
            <person name="Qiu C."/>
            <person name="Yang Z."/>
            <person name="Zhang Y."/>
            <person name="Zhou M."/>
            <person name="Zhang L."/>
            <person name="Fang C."/>
            <person name="Gao Q."/>
            <person name="Yang Q."/>
            <person name="Li X."/>
            <person name="Wang Z."/>
            <person name="Wang Z."/>
            <person name="Jia Z."/>
            <person name="Chen X."/>
        </authorList>
    </citation>
    <scope>NUCLEOTIDE SEQUENCE [LARGE SCALE GENOMIC DNA]</scope>
    <source>
        <strain evidence="1 2">X14-1T</strain>
    </source>
</reference>
<dbReference type="AlphaFoldDB" id="A0A0E3ZC33"/>
<accession>A0A0E3ZC33</accession>
<sequence length="122" mass="14504">MNSRVRKKLIQVARGRAHLMSFQNLIYEAELGLNLENPHEKSMLAEVIDEISEREYREGRPLLSSLVQVKGQKNQGDSFFRMCERLGYGNWKDLKKNSKFIEEQREACREFWSDKKNFTQYL</sequence>
<dbReference type="KEGG" id="pko:PKOR_02580"/>
<proteinExistence type="predicted"/>
<dbReference type="HOGENOM" id="CLU_2024602_0_0_10"/>
<evidence type="ECO:0000313" key="2">
    <source>
        <dbReference type="Proteomes" id="UP000033109"/>
    </source>
</evidence>
<dbReference type="Proteomes" id="UP000033109">
    <property type="component" value="Chromosome"/>
</dbReference>
<name>A0A0E3ZC33_9BACT</name>
<organism evidence="1 2">
    <name type="scientific">Pontibacter korlensis</name>
    <dbReference type="NCBI Taxonomy" id="400092"/>
    <lineage>
        <taxon>Bacteria</taxon>
        <taxon>Pseudomonadati</taxon>
        <taxon>Bacteroidota</taxon>
        <taxon>Cytophagia</taxon>
        <taxon>Cytophagales</taxon>
        <taxon>Hymenobacteraceae</taxon>
        <taxon>Pontibacter</taxon>
    </lineage>
</organism>
<dbReference type="PATRIC" id="fig|400092.3.peg.586"/>
<dbReference type="EMBL" id="CP009621">
    <property type="protein sequence ID" value="AKD02220.1"/>
    <property type="molecule type" value="Genomic_DNA"/>
</dbReference>
<keyword evidence="2" id="KW-1185">Reference proteome</keyword>
<evidence type="ECO:0000313" key="1">
    <source>
        <dbReference type="EMBL" id="AKD02220.1"/>
    </source>
</evidence>
<protein>
    <submittedName>
        <fullName evidence="1">Uncharacterized protein</fullName>
    </submittedName>
</protein>